<reference evidence="2 3" key="1">
    <citation type="submission" date="2022-10" db="EMBL/GenBank/DDBJ databases">
        <title>Defluviimonas sp. nov., isolated from ocean surface water.</title>
        <authorList>
            <person name="He W."/>
            <person name="Wang L."/>
            <person name="Zhang D.-F."/>
        </authorList>
    </citation>
    <scope>NUCLEOTIDE SEQUENCE [LARGE SCALE GENOMIC DNA]</scope>
    <source>
        <strain evidence="2 3">WL0002</strain>
    </source>
</reference>
<dbReference type="RefSeq" id="WP_263733539.1">
    <property type="nucleotide sequence ID" value="NZ_JAOWKY010000001.1"/>
</dbReference>
<keyword evidence="1" id="KW-0732">Signal</keyword>
<gene>
    <name evidence="2" type="ORF">OEW28_04675</name>
</gene>
<evidence type="ECO:0000256" key="1">
    <source>
        <dbReference type="SAM" id="SignalP"/>
    </source>
</evidence>
<protein>
    <recommendedName>
        <fullName evidence="4">Lipoprotein</fullName>
    </recommendedName>
</protein>
<dbReference type="EMBL" id="JAOWKY010000001">
    <property type="protein sequence ID" value="MCV2867913.1"/>
    <property type="molecule type" value="Genomic_DNA"/>
</dbReference>
<evidence type="ECO:0000313" key="3">
    <source>
        <dbReference type="Proteomes" id="UP001652542"/>
    </source>
</evidence>
<name>A0ABT2Z9V0_9RHOB</name>
<dbReference type="Proteomes" id="UP001652542">
    <property type="component" value="Unassembled WGS sequence"/>
</dbReference>
<evidence type="ECO:0008006" key="4">
    <source>
        <dbReference type="Google" id="ProtNLM"/>
    </source>
</evidence>
<proteinExistence type="predicted"/>
<sequence length="85" mass="9015">MKVTIRVVLALAVLSGCVPTTATVSDYNGASVKVQTSNLAPAKEQMAVAQKEADRICAIGTSKSAEYASTRQLPDYVAEHLFLCL</sequence>
<keyword evidence="3" id="KW-1185">Reference proteome</keyword>
<evidence type="ECO:0000313" key="2">
    <source>
        <dbReference type="EMBL" id="MCV2867913.1"/>
    </source>
</evidence>
<feature type="signal peptide" evidence="1">
    <location>
        <begin position="1"/>
        <end position="22"/>
    </location>
</feature>
<feature type="chain" id="PRO_5045801301" description="Lipoprotein" evidence="1">
    <location>
        <begin position="23"/>
        <end position="85"/>
    </location>
</feature>
<dbReference type="PROSITE" id="PS51257">
    <property type="entry name" value="PROKAR_LIPOPROTEIN"/>
    <property type="match status" value="1"/>
</dbReference>
<accession>A0ABT2Z9V0</accession>
<comment type="caution">
    <text evidence="2">The sequence shown here is derived from an EMBL/GenBank/DDBJ whole genome shotgun (WGS) entry which is preliminary data.</text>
</comment>
<organism evidence="2 3">
    <name type="scientific">Albidovulum marisflavi</name>
    <dbReference type="NCBI Taxonomy" id="2984159"/>
    <lineage>
        <taxon>Bacteria</taxon>
        <taxon>Pseudomonadati</taxon>
        <taxon>Pseudomonadota</taxon>
        <taxon>Alphaproteobacteria</taxon>
        <taxon>Rhodobacterales</taxon>
        <taxon>Paracoccaceae</taxon>
        <taxon>Albidovulum</taxon>
    </lineage>
</organism>